<dbReference type="EMBL" id="JACVXB010000014">
    <property type="protein sequence ID" value="MBD0833708.1"/>
    <property type="molecule type" value="Genomic_DNA"/>
</dbReference>
<comment type="caution">
    <text evidence="1">The sequence shown here is derived from an EMBL/GenBank/DDBJ whole genome shotgun (WGS) entry which is preliminary data.</text>
</comment>
<dbReference type="RefSeq" id="WP_188231489.1">
    <property type="nucleotide sequence ID" value="NZ_JACVXB010000014.1"/>
</dbReference>
<keyword evidence="2" id="KW-1185">Reference proteome</keyword>
<evidence type="ECO:0000313" key="1">
    <source>
        <dbReference type="EMBL" id="MBD0833708.1"/>
    </source>
</evidence>
<dbReference type="SUPFAM" id="SSF56219">
    <property type="entry name" value="DNase I-like"/>
    <property type="match status" value="1"/>
</dbReference>
<evidence type="ECO:0000313" key="2">
    <source>
        <dbReference type="Proteomes" id="UP000600588"/>
    </source>
</evidence>
<dbReference type="AlphaFoldDB" id="A0A8J6Q117"/>
<sequence>MNTTLKVTSWNVEWLDKLFDNIDGKKQKRIDAIKKEILDINADVLCILEGLKAEDKMLDFLSKCFRK</sequence>
<organism evidence="1 2">
    <name type="scientific">Aestuariibaculum sediminum</name>
    <dbReference type="NCBI Taxonomy" id="2770637"/>
    <lineage>
        <taxon>Bacteria</taxon>
        <taxon>Pseudomonadati</taxon>
        <taxon>Bacteroidota</taxon>
        <taxon>Flavobacteriia</taxon>
        <taxon>Flavobacteriales</taxon>
        <taxon>Flavobacteriaceae</taxon>
    </lineage>
</organism>
<name>A0A8J6Q117_9FLAO</name>
<reference evidence="1 2" key="1">
    <citation type="submission" date="2020-09" db="EMBL/GenBank/DDBJ databases">
        <title>TT11 complete genome.</title>
        <authorList>
            <person name="Wu Z."/>
        </authorList>
    </citation>
    <scope>NUCLEOTIDE SEQUENCE [LARGE SCALE GENOMIC DNA]</scope>
    <source>
        <strain evidence="1 2">TT11</strain>
    </source>
</reference>
<dbReference type="Gene3D" id="3.60.10.10">
    <property type="entry name" value="Endonuclease/exonuclease/phosphatase"/>
    <property type="match status" value="1"/>
</dbReference>
<evidence type="ECO:0008006" key="3">
    <source>
        <dbReference type="Google" id="ProtNLM"/>
    </source>
</evidence>
<proteinExistence type="predicted"/>
<dbReference type="Proteomes" id="UP000600588">
    <property type="component" value="Unassembled WGS sequence"/>
</dbReference>
<dbReference type="InterPro" id="IPR036691">
    <property type="entry name" value="Endo/exonu/phosph_ase_sf"/>
</dbReference>
<gene>
    <name evidence="1" type="ORF">ICJ83_16365</name>
</gene>
<protein>
    <recommendedName>
        <fullName evidence="3">Endonuclease/exonuclease/phosphatase</fullName>
    </recommendedName>
</protein>
<accession>A0A8J6Q117</accession>